<evidence type="ECO:0008006" key="5">
    <source>
        <dbReference type="Google" id="ProtNLM"/>
    </source>
</evidence>
<feature type="compositionally biased region" description="Low complexity" evidence="1">
    <location>
        <begin position="32"/>
        <end position="54"/>
    </location>
</feature>
<name>A0A0H0XXA9_9SPHN</name>
<evidence type="ECO:0000313" key="4">
    <source>
        <dbReference type="Proteomes" id="UP000053455"/>
    </source>
</evidence>
<dbReference type="OrthoDB" id="9778934at2"/>
<dbReference type="EMBL" id="LBHU01000001">
    <property type="protein sequence ID" value="KLI64920.1"/>
    <property type="molecule type" value="Genomic_DNA"/>
</dbReference>
<dbReference type="STRING" id="874156.GCA_001021555_00210"/>
<dbReference type="Proteomes" id="UP000053455">
    <property type="component" value="Unassembled WGS sequence"/>
</dbReference>
<dbReference type="GO" id="GO:0009279">
    <property type="term" value="C:cell outer membrane"/>
    <property type="evidence" value="ECO:0007669"/>
    <property type="project" value="InterPro"/>
</dbReference>
<dbReference type="GO" id="GO:0005507">
    <property type="term" value="F:copper ion binding"/>
    <property type="evidence" value="ECO:0007669"/>
    <property type="project" value="InterPro"/>
</dbReference>
<dbReference type="Pfam" id="PF05275">
    <property type="entry name" value="CopB"/>
    <property type="match status" value="1"/>
</dbReference>
<evidence type="ECO:0000313" key="3">
    <source>
        <dbReference type="EMBL" id="KLI64920.1"/>
    </source>
</evidence>
<feature type="signal peptide" evidence="2">
    <location>
        <begin position="1"/>
        <end position="20"/>
    </location>
</feature>
<accession>A0A0H0XXA9</accession>
<proteinExistence type="predicted"/>
<protein>
    <recommendedName>
        <fullName evidence="5">Copper resistance protein CopB</fullName>
    </recommendedName>
</protein>
<evidence type="ECO:0000256" key="2">
    <source>
        <dbReference type="SAM" id="SignalP"/>
    </source>
</evidence>
<dbReference type="GO" id="GO:0006878">
    <property type="term" value="P:intracellular copper ion homeostasis"/>
    <property type="evidence" value="ECO:0007669"/>
    <property type="project" value="InterPro"/>
</dbReference>
<evidence type="ECO:0000256" key="1">
    <source>
        <dbReference type="SAM" id="MobiDB-lite"/>
    </source>
</evidence>
<dbReference type="InterPro" id="IPR007939">
    <property type="entry name" value="Cu-R_B_prcur"/>
</dbReference>
<reference evidence="3 4" key="1">
    <citation type="submission" date="2015-04" db="EMBL/GenBank/DDBJ databases">
        <title>The draft genome sequence of Erythrobacter marinus HWDM-33.</title>
        <authorList>
            <person name="Zhuang L."/>
            <person name="Liu Y."/>
            <person name="Shao Z."/>
        </authorList>
    </citation>
    <scope>NUCLEOTIDE SEQUENCE [LARGE SCALE GENOMIC DNA]</scope>
    <source>
        <strain evidence="3 4">HWDM-33</strain>
    </source>
</reference>
<organism evidence="3 4">
    <name type="scientific">Aurantiacibacter marinus</name>
    <dbReference type="NCBI Taxonomy" id="874156"/>
    <lineage>
        <taxon>Bacteria</taxon>
        <taxon>Pseudomonadati</taxon>
        <taxon>Pseudomonadota</taxon>
        <taxon>Alphaproteobacteria</taxon>
        <taxon>Sphingomonadales</taxon>
        <taxon>Erythrobacteraceae</taxon>
        <taxon>Aurantiacibacter</taxon>
    </lineage>
</organism>
<feature type="chain" id="PRO_5002590131" description="Copper resistance protein CopB" evidence="2">
    <location>
        <begin position="21"/>
        <end position="349"/>
    </location>
</feature>
<keyword evidence="2" id="KW-0732">Signal</keyword>
<sequence length="349" mass="37754">MMRVVLLAGVAALFAVPAAAQDHSGHTGHTGPAPEEQAPPQTEEEAATPTEAQANPLGTLRRPAPPRVVPQTHQAMDHSQMDHSTMDHSAMDHEAMNHGTDVPSGPPPARAFEGPLHAADAIFDPQRMARARAYSRVTHGNARYATILAERLEARITSGEDAYLWDVSGWYGTPTQRIVFKTEGEGEIGGGIEDAEVQLLWGHAIGPWFDLQAGVRLDVEPDTAAYLALGVAGLAPYMIHLDAAAFVSDNGELTARVEAEHDMRLTQRMVLQPRIEFELSAQDIPERGIGAGLPKVEAGLRLRYEFVPEFAPYVGIEYETATGRTAEIIRAAGEDPGGVNFMIGLRTFF</sequence>
<dbReference type="RefSeq" id="WP_047092789.1">
    <property type="nucleotide sequence ID" value="NZ_LBHU01000001.1"/>
</dbReference>
<dbReference type="PATRIC" id="fig|874156.12.peg.1105"/>
<feature type="region of interest" description="Disordered" evidence="1">
    <location>
        <begin position="22"/>
        <end position="83"/>
    </location>
</feature>
<comment type="caution">
    <text evidence="3">The sequence shown here is derived from an EMBL/GenBank/DDBJ whole genome shotgun (WGS) entry which is preliminary data.</text>
</comment>
<keyword evidence="4" id="KW-1185">Reference proteome</keyword>
<dbReference type="AlphaFoldDB" id="A0A0H0XXA9"/>
<gene>
    <name evidence="3" type="ORF">AAV99_05330</name>
</gene>